<dbReference type="InterPro" id="IPR000535">
    <property type="entry name" value="MSP_dom"/>
</dbReference>
<dbReference type="PROSITE" id="PS50202">
    <property type="entry name" value="MSP"/>
    <property type="match status" value="1"/>
</dbReference>
<dbReference type="GO" id="GO:0090158">
    <property type="term" value="P:endoplasmic reticulum membrane organization"/>
    <property type="evidence" value="ECO:0007669"/>
    <property type="project" value="TreeGrafter"/>
</dbReference>
<dbReference type="EMBL" id="JAGFBR010000001">
    <property type="protein sequence ID" value="KAH0470960.1"/>
    <property type="molecule type" value="Genomic_DNA"/>
</dbReference>
<dbReference type="SUPFAM" id="SSF49354">
    <property type="entry name" value="PapD-like"/>
    <property type="match status" value="1"/>
</dbReference>
<dbReference type="PANTHER" id="PTHR10809:SF148">
    <property type="entry name" value="OS01G0936800 PROTEIN"/>
    <property type="match status" value="1"/>
</dbReference>
<proteinExistence type="inferred from homology"/>
<comment type="similarity">
    <text evidence="1">Belongs to the VAMP-associated protein (VAP) (TC 9.B.17) family.</text>
</comment>
<keyword evidence="3" id="KW-0472">Membrane</keyword>
<accession>A0AAV7HUU5</accession>
<dbReference type="GO" id="GO:0005789">
    <property type="term" value="C:endoplasmic reticulum membrane"/>
    <property type="evidence" value="ECO:0007669"/>
    <property type="project" value="InterPro"/>
</dbReference>
<feature type="domain" description="MSP" evidence="4">
    <location>
        <begin position="94"/>
        <end position="220"/>
    </location>
</feature>
<gene>
    <name evidence="5" type="ORF">IEQ34_000683</name>
</gene>
<sequence>MNLLNATLSPLADKLETRRTVPSLSLSLSLCVRGLRVLRILRLVAFFLFCDPLVSFDIELSVKYWLGFSRLREWSLGLRTESVLSAVGLEDGIGTVGDPTEGTQVYIFMLLVELKKQSSCLVRLSNKSNEYVAFKVKTTSPKRYCVRPNTGVIMPRSTCDFTVTMQAQRTAPPDMQVKDKFLVQSTIVPFGSTDEDITSTFFSKESGSLIEECKLKVVLVSPPHSPVLQPFNGTSKQEAADASPRLKPASVLKESPMVKEASSLNDEFSDDKNFNPSPAKEVEDLKSKITILESKLSEAENVEDLKSKINTLHSKLSEADKVITMLKEEKTGDIRDRDISQQELILLRRKAASKVQAGFPTFFVVFILFVGIAIGYLLRP</sequence>
<feature type="transmembrane region" description="Helical" evidence="3">
    <location>
        <begin position="357"/>
        <end position="378"/>
    </location>
</feature>
<dbReference type="Proteomes" id="UP000775213">
    <property type="component" value="Unassembled WGS sequence"/>
</dbReference>
<dbReference type="Gene3D" id="2.60.40.10">
    <property type="entry name" value="Immunoglobulins"/>
    <property type="match status" value="1"/>
</dbReference>
<keyword evidence="2" id="KW-0175">Coiled coil</keyword>
<name>A0AAV7HUU5_DENCH</name>
<keyword evidence="6" id="KW-1185">Reference proteome</keyword>
<evidence type="ECO:0000256" key="1">
    <source>
        <dbReference type="ARBA" id="ARBA00008932"/>
    </source>
</evidence>
<protein>
    <recommendedName>
        <fullName evidence="4">MSP domain-containing protein</fullName>
    </recommendedName>
</protein>
<dbReference type="AlphaFoldDB" id="A0AAV7HUU5"/>
<dbReference type="InterPro" id="IPR013783">
    <property type="entry name" value="Ig-like_fold"/>
</dbReference>
<evidence type="ECO:0000259" key="4">
    <source>
        <dbReference type="PROSITE" id="PS50202"/>
    </source>
</evidence>
<feature type="coiled-coil region" evidence="2">
    <location>
        <begin position="282"/>
        <end position="322"/>
    </location>
</feature>
<keyword evidence="3" id="KW-0812">Transmembrane</keyword>
<dbReference type="PANTHER" id="PTHR10809">
    <property type="entry name" value="VESICLE-ASSOCIATED MEMBRANE PROTEIN-ASSOCIATED PROTEIN"/>
    <property type="match status" value="1"/>
</dbReference>
<keyword evidence="3" id="KW-1133">Transmembrane helix</keyword>
<comment type="caution">
    <text evidence="5">The sequence shown here is derived from an EMBL/GenBank/DDBJ whole genome shotgun (WGS) entry which is preliminary data.</text>
</comment>
<evidence type="ECO:0000313" key="6">
    <source>
        <dbReference type="Proteomes" id="UP000775213"/>
    </source>
</evidence>
<dbReference type="InterPro" id="IPR016763">
    <property type="entry name" value="VAP"/>
</dbReference>
<dbReference type="Pfam" id="PF00635">
    <property type="entry name" value="Motile_Sperm"/>
    <property type="match status" value="1"/>
</dbReference>
<evidence type="ECO:0000313" key="5">
    <source>
        <dbReference type="EMBL" id="KAH0470960.1"/>
    </source>
</evidence>
<evidence type="ECO:0000256" key="2">
    <source>
        <dbReference type="SAM" id="Coils"/>
    </source>
</evidence>
<dbReference type="FunFam" id="2.60.40.10:FF:000813">
    <property type="entry name" value="Vesicle-associated protein 1-1"/>
    <property type="match status" value="1"/>
</dbReference>
<evidence type="ECO:0000256" key="3">
    <source>
        <dbReference type="SAM" id="Phobius"/>
    </source>
</evidence>
<reference evidence="5 6" key="1">
    <citation type="journal article" date="2021" name="Hortic Res">
        <title>Chromosome-scale assembly of the Dendrobium chrysotoxum genome enhances the understanding of orchid evolution.</title>
        <authorList>
            <person name="Zhang Y."/>
            <person name="Zhang G.Q."/>
            <person name="Zhang D."/>
            <person name="Liu X.D."/>
            <person name="Xu X.Y."/>
            <person name="Sun W.H."/>
            <person name="Yu X."/>
            <person name="Zhu X."/>
            <person name="Wang Z.W."/>
            <person name="Zhao X."/>
            <person name="Zhong W.Y."/>
            <person name="Chen H."/>
            <person name="Yin W.L."/>
            <person name="Huang T."/>
            <person name="Niu S.C."/>
            <person name="Liu Z.J."/>
        </authorList>
    </citation>
    <scope>NUCLEOTIDE SEQUENCE [LARGE SCALE GENOMIC DNA]</scope>
    <source>
        <strain evidence="5">Lindl</strain>
    </source>
</reference>
<dbReference type="GO" id="GO:0061817">
    <property type="term" value="P:endoplasmic reticulum-plasma membrane tethering"/>
    <property type="evidence" value="ECO:0007669"/>
    <property type="project" value="TreeGrafter"/>
</dbReference>
<organism evidence="5 6">
    <name type="scientific">Dendrobium chrysotoxum</name>
    <name type="common">Orchid</name>
    <dbReference type="NCBI Taxonomy" id="161865"/>
    <lineage>
        <taxon>Eukaryota</taxon>
        <taxon>Viridiplantae</taxon>
        <taxon>Streptophyta</taxon>
        <taxon>Embryophyta</taxon>
        <taxon>Tracheophyta</taxon>
        <taxon>Spermatophyta</taxon>
        <taxon>Magnoliopsida</taxon>
        <taxon>Liliopsida</taxon>
        <taxon>Asparagales</taxon>
        <taxon>Orchidaceae</taxon>
        <taxon>Epidendroideae</taxon>
        <taxon>Malaxideae</taxon>
        <taxon>Dendrobiinae</taxon>
        <taxon>Dendrobium</taxon>
    </lineage>
</organism>
<dbReference type="InterPro" id="IPR008962">
    <property type="entry name" value="PapD-like_sf"/>
</dbReference>
<dbReference type="GO" id="GO:0005886">
    <property type="term" value="C:plasma membrane"/>
    <property type="evidence" value="ECO:0007669"/>
    <property type="project" value="TreeGrafter"/>
</dbReference>